<dbReference type="InterPro" id="IPR023213">
    <property type="entry name" value="CAT-like_dom_sf"/>
</dbReference>
<dbReference type="AlphaFoldDB" id="A0A438NDB8"/>
<dbReference type="Pfam" id="PF07247">
    <property type="entry name" value="AATase"/>
    <property type="match status" value="1"/>
</dbReference>
<dbReference type="Gene3D" id="3.30.559.30">
    <property type="entry name" value="Nonribosomal peptide synthetase, condensation domain"/>
    <property type="match status" value="1"/>
</dbReference>
<dbReference type="EMBL" id="NAJM01000007">
    <property type="protein sequence ID" value="RVX73619.1"/>
    <property type="molecule type" value="Genomic_DNA"/>
</dbReference>
<name>A0A438NDB8_EXOME</name>
<dbReference type="PANTHER" id="PTHR28037:SF1">
    <property type="entry name" value="ALCOHOL O-ACETYLTRANSFERASE 1-RELATED"/>
    <property type="match status" value="1"/>
</dbReference>
<dbReference type="SUPFAM" id="SSF52777">
    <property type="entry name" value="CoA-dependent acyltransferases"/>
    <property type="match status" value="2"/>
</dbReference>
<evidence type="ECO:0000313" key="2">
    <source>
        <dbReference type="Proteomes" id="UP000288859"/>
    </source>
</evidence>
<proteinExistence type="predicted"/>
<dbReference type="PANTHER" id="PTHR28037">
    <property type="entry name" value="ALCOHOL O-ACETYLTRANSFERASE 1-RELATED"/>
    <property type="match status" value="1"/>
</dbReference>
<dbReference type="Proteomes" id="UP000288859">
    <property type="component" value="Unassembled WGS sequence"/>
</dbReference>
<accession>A0A438NDB8</accession>
<dbReference type="GO" id="GO:0008080">
    <property type="term" value="F:N-acetyltransferase activity"/>
    <property type="evidence" value="ECO:0007669"/>
    <property type="project" value="TreeGrafter"/>
</dbReference>
<organism evidence="1 2">
    <name type="scientific">Exophiala mesophila</name>
    <name type="common">Black yeast-like fungus</name>
    <dbReference type="NCBI Taxonomy" id="212818"/>
    <lineage>
        <taxon>Eukaryota</taxon>
        <taxon>Fungi</taxon>
        <taxon>Dikarya</taxon>
        <taxon>Ascomycota</taxon>
        <taxon>Pezizomycotina</taxon>
        <taxon>Eurotiomycetes</taxon>
        <taxon>Chaetothyriomycetidae</taxon>
        <taxon>Chaetothyriales</taxon>
        <taxon>Herpotrichiellaceae</taxon>
        <taxon>Exophiala</taxon>
    </lineage>
</organism>
<reference evidence="1 2" key="1">
    <citation type="submission" date="2017-03" db="EMBL/GenBank/DDBJ databases">
        <title>Genomes of endolithic fungi from Antarctica.</title>
        <authorList>
            <person name="Coleine C."/>
            <person name="Masonjones S."/>
            <person name="Stajich J.E."/>
        </authorList>
    </citation>
    <scope>NUCLEOTIDE SEQUENCE [LARGE SCALE GENOMIC DNA]</scope>
    <source>
        <strain evidence="1 2">CCFEE 6314</strain>
    </source>
</reference>
<protein>
    <recommendedName>
        <fullName evidence="3">Alcohol acetyltransferase</fullName>
    </recommendedName>
</protein>
<evidence type="ECO:0000313" key="1">
    <source>
        <dbReference type="EMBL" id="RVX73619.1"/>
    </source>
</evidence>
<comment type="caution">
    <text evidence="1">The sequence shown here is derived from an EMBL/GenBank/DDBJ whole genome shotgun (WGS) entry which is preliminary data.</text>
</comment>
<dbReference type="VEuPathDB" id="FungiDB:PV10_07818"/>
<dbReference type="InterPro" id="IPR010828">
    <property type="entry name" value="Atf2/Sli1-like"/>
</dbReference>
<dbReference type="InterPro" id="IPR052058">
    <property type="entry name" value="Alcohol_O-acetyltransferase"/>
</dbReference>
<sequence>MAELQSLKKLRGVGRLEEHATARHSLGYYNNVGVSAYYTYSCPIELEQLQSRIYHAVKAVVALHPSLSVTLVDEDKPGAYFAQLPSISFAKTVRFSACAGIFEEVTGPHRLDQILEDEHNVNFAPMTGDTPLWRLRITYDPDRSSQFVASFIYHHAIADGTSGLAFHRSLILELGRAAESKLPPSQQCIPVPLSNKLIPTLEVLHKLPLSPSFMVKSFWREYFAPHPSNLWTASLITSDPRRSRFRSITFSKEATSDLAGACRSNSTSVTAALQAMLAATLFAELPADRYSLLRVSGAVSLRRWLPRDIVDDMSIGTWVSRYLDQHSRPKIEDRSKNLARAYFSWDEARRIKQHITTDLDKGGKDSVVGLLRFAGDLHRFFSSMHGKPREESFEFSNIGVFSSETLPDMNGNGWTIGRVVFSQSADIVGAPFETSLVTGADGMLNIGFSWLEGVVDGSWMGLVISTYKKLIDDIVALHRTTLSDN</sequence>
<evidence type="ECO:0008006" key="3">
    <source>
        <dbReference type="Google" id="ProtNLM"/>
    </source>
</evidence>
<dbReference type="Gene3D" id="3.30.559.10">
    <property type="entry name" value="Chloramphenicol acetyltransferase-like domain"/>
    <property type="match status" value="1"/>
</dbReference>
<gene>
    <name evidence="1" type="ORF">B0A52_02509</name>
</gene>
<dbReference type="OrthoDB" id="2150604at2759"/>